<dbReference type="Proteomes" id="UP000256977">
    <property type="component" value="Unassembled WGS sequence"/>
</dbReference>
<sequence>MILYFRDNFFNAGRTEIVNENQEAIGEIDLRNAFGSSLEVFGRDGGGPLFGGKFRMMSNKWRVTDSSGEECGVLRYRFTFMSKRYEYDRYGEGVFEITSPAFSRDYEVRNAKGELVVSFQKVSGWFESTAFRLTVHSGRIVGYEWVSVIMGMNEIRKRHNSAGAG</sequence>
<accession>A0A3D9JMS0</accession>
<comment type="caution">
    <text evidence="1">The sequence shown here is derived from an EMBL/GenBank/DDBJ whole genome shotgun (WGS) entry which is preliminary data.</text>
</comment>
<dbReference type="RefSeq" id="WP_116062151.1">
    <property type="nucleotide sequence ID" value="NZ_QRDZ01000015.1"/>
</dbReference>
<dbReference type="EMBL" id="QRDZ01000015">
    <property type="protein sequence ID" value="RED75411.1"/>
    <property type="molecule type" value="Genomic_DNA"/>
</dbReference>
<organism evidence="1 2">
    <name type="scientific">Cohnella phaseoli</name>
    <dbReference type="NCBI Taxonomy" id="456490"/>
    <lineage>
        <taxon>Bacteria</taxon>
        <taxon>Bacillati</taxon>
        <taxon>Bacillota</taxon>
        <taxon>Bacilli</taxon>
        <taxon>Bacillales</taxon>
        <taxon>Paenibacillaceae</taxon>
        <taxon>Cohnella</taxon>
    </lineage>
</organism>
<dbReference type="OrthoDB" id="2692055at2"/>
<reference evidence="1 2" key="1">
    <citation type="submission" date="2018-07" db="EMBL/GenBank/DDBJ databases">
        <title>Genomic Encyclopedia of Type Strains, Phase III (KMG-III): the genomes of soil and plant-associated and newly described type strains.</title>
        <authorList>
            <person name="Whitman W."/>
        </authorList>
    </citation>
    <scope>NUCLEOTIDE SEQUENCE [LARGE SCALE GENOMIC DNA]</scope>
    <source>
        <strain evidence="1 2">CECT 7287</strain>
    </source>
</reference>
<evidence type="ECO:0000313" key="2">
    <source>
        <dbReference type="Proteomes" id="UP000256977"/>
    </source>
</evidence>
<name>A0A3D9JMS0_9BACL</name>
<protein>
    <submittedName>
        <fullName evidence="1">Uncharacterized protein</fullName>
    </submittedName>
</protein>
<evidence type="ECO:0000313" key="1">
    <source>
        <dbReference type="EMBL" id="RED75411.1"/>
    </source>
</evidence>
<keyword evidence="2" id="KW-1185">Reference proteome</keyword>
<dbReference type="AlphaFoldDB" id="A0A3D9JMS0"/>
<gene>
    <name evidence="1" type="ORF">DFP98_11526</name>
</gene>
<proteinExistence type="predicted"/>